<protein>
    <submittedName>
        <fullName evidence="2">PRC-barrel domain-containing protein</fullName>
    </submittedName>
</protein>
<dbReference type="InterPro" id="IPR011033">
    <property type="entry name" value="PRC_barrel-like_sf"/>
</dbReference>
<sequence length="150" mass="16938">MNVLAHEVKRSPANDDTQQKTVLKLSASTLCHNDVYNHKEQKLGKIDNLIIRLPAGELTFAIMSNGGFWGIGERLLAVPWQALVLDRNLKRFVLPLSVERLERAPSFESHEWPDMDDPLWATEIHSFYGIGHAMPQQRSVTEKGTALGHE</sequence>
<accession>A0ABS3CMR5</accession>
<dbReference type="Proteomes" id="UP000663992">
    <property type="component" value="Unassembled WGS sequence"/>
</dbReference>
<evidence type="ECO:0000259" key="1">
    <source>
        <dbReference type="Pfam" id="PF05239"/>
    </source>
</evidence>
<dbReference type="EMBL" id="JAFKCS010000001">
    <property type="protein sequence ID" value="MBN7818389.1"/>
    <property type="molecule type" value="Genomic_DNA"/>
</dbReference>
<evidence type="ECO:0000313" key="3">
    <source>
        <dbReference type="Proteomes" id="UP000663992"/>
    </source>
</evidence>
<dbReference type="InterPro" id="IPR027275">
    <property type="entry name" value="PRC-brl_dom"/>
</dbReference>
<gene>
    <name evidence="2" type="ORF">J0A65_00860</name>
</gene>
<dbReference type="PANTHER" id="PTHR36505">
    <property type="entry name" value="BLR1072 PROTEIN"/>
    <property type="match status" value="1"/>
</dbReference>
<evidence type="ECO:0000313" key="2">
    <source>
        <dbReference type="EMBL" id="MBN7818389.1"/>
    </source>
</evidence>
<organism evidence="2 3">
    <name type="scientific">Bowmanella yangjiangensis</name>
    <dbReference type="NCBI Taxonomy" id="2811230"/>
    <lineage>
        <taxon>Bacteria</taxon>
        <taxon>Pseudomonadati</taxon>
        <taxon>Pseudomonadota</taxon>
        <taxon>Gammaproteobacteria</taxon>
        <taxon>Alteromonadales</taxon>
        <taxon>Alteromonadaceae</taxon>
        <taxon>Bowmanella</taxon>
    </lineage>
</organism>
<feature type="domain" description="PRC-barrel" evidence="1">
    <location>
        <begin position="26"/>
        <end position="93"/>
    </location>
</feature>
<dbReference type="SUPFAM" id="SSF50346">
    <property type="entry name" value="PRC-barrel domain"/>
    <property type="match status" value="1"/>
</dbReference>
<reference evidence="2 3" key="1">
    <citation type="submission" date="2021-03" db="EMBL/GenBank/DDBJ databases">
        <title>novel species isolated from a fishpond in China.</title>
        <authorList>
            <person name="Lu H."/>
            <person name="Cai Z."/>
        </authorList>
    </citation>
    <scope>NUCLEOTIDE SEQUENCE [LARGE SCALE GENOMIC DNA]</scope>
    <source>
        <strain evidence="2 3">Y57</strain>
    </source>
</reference>
<comment type="caution">
    <text evidence="2">The sequence shown here is derived from an EMBL/GenBank/DDBJ whole genome shotgun (WGS) entry which is preliminary data.</text>
</comment>
<keyword evidence="3" id="KW-1185">Reference proteome</keyword>
<dbReference type="Gene3D" id="2.30.30.240">
    <property type="entry name" value="PRC-barrel domain"/>
    <property type="match status" value="1"/>
</dbReference>
<dbReference type="PANTHER" id="PTHR36505:SF1">
    <property type="entry name" value="BLR1072 PROTEIN"/>
    <property type="match status" value="1"/>
</dbReference>
<proteinExistence type="predicted"/>
<name>A0ABS3CMR5_9ALTE</name>
<dbReference type="RefSeq" id="WP_206592217.1">
    <property type="nucleotide sequence ID" value="NZ_JAFKCS010000001.1"/>
</dbReference>
<dbReference type="Pfam" id="PF05239">
    <property type="entry name" value="PRC"/>
    <property type="match status" value="1"/>
</dbReference>